<proteinExistence type="inferred from homology"/>
<dbReference type="SUPFAM" id="SSF158499">
    <property type="entry name" value="DnaD domain-like"/>
    <property type="match status" value="2"/>
</dbReference>
<accession>G5I9U4</accession>
<dbReference type="Pfam" id="PF07261">
    <property type="entry name" value="DnaB_2"/>
    <property type="match status" value="2"/>
</dbReference>
<dbReference type="NCBIfam" id="TIGR01446">
    <property type="entry name" value="DnaD_dom"/>
    <property type="match status" value="2"/>
</dbReference>
<dbReference type="OrthoDB" id="1652900at2"/>
<protein>
    <recommendedName>
        <fullName evidence="3">DnaB/C C-terminal domain-containing protein</fullName>
    </recommendedName>
</protein>
<feature type="compositionally biased region" description="Basic and acidic residues" evidence="2">
    <location>
        <begin position="83"/>
        <end position="112"/>
    </location>
</feature>
<comment type="similarity">
    <text evidence="1">Belongs to the DnaB/DnaD family.</text>
</comment>
<dbReference type="AlphaFoldDB" id="G5I9U4"/>
<evidence type="ECO:0000259" key="3">
    <source>
        <dbReference type="Pfam" id="PF07261"/>
    </source>
</evidence>
<evidence type="ECO:0000256" key="2">
    <source>
        <dbReference type="SAM" id="MobiDB-lite"/>
    </source>
</evidence>
<sequence length="405" mass="46531">MRSSFQIQATEVANKFIDEYMSAASGEYVKVYLYILRHHGETLNVDTIADALNHTEADVRRAITYWKKQGVLVEDGGQGASDSGKKHFEVERAEEAEGRGAKRADNKADSRMENRIEAVEHDSEEDYLDEPDADDSFISEDAAAREDILKPRQEETLLQAGSARKHASMAKSEKKTSQVRPIYTTEQVNRVAMEEDFGQLLYIAQKYMNKVFTPRDCELFAYLYDGLHMSMELLEYLVEYCVQGGHSNLRYLETVALNWHEKGIRTVDEAKMYVTSYNKDTFAVMKAFGLGDRNPGSVELDMIQRWFKEYGFTKEIVVEACNRTLAAIHTPSFQYADKILSEWRKAGVKTMREISALDEKRDNRTSSRQPVAPKTGRNQFHNFEQRDTNYDAMVLERLKKRLGEQ</sequence>
<organism evidence="4 5">
    <name type="scientific">Hungatella hathewayi WAL-18680</name>
    <dbReference type="NCBI Taxonomy" id="742737"/>
    <lineage>
        <taxon>Bacteria</taxon>
        <taxon>Bacillati</taxon>
        <taxon>Bacillota</taxon>
        <taxon>Clostridia</taxon>
        <taxon>Lachnospirales</taxon>
        <taxon>Lachnospiraceae</taxon>
        <taxon>Hungatella</taxon>
    </lineage>
</organism>
<comment type="caution">
    <text evidence="4">The sequence shown here is derived from an EMBL/GenBank/DDBJ whole genome shotgun (WGS) entry which is preliminary data.</text>
</comment>
<keyword evidence="5" id="KW-1185">Reference proteome</keyword>
<feature type="domain" description="DnaB/C C-terminal" evidence="3">
    <location>
        <begin position="293"/>
        <end position="354"/>
    </location>
</feature>
<gene>
    <name evidence="4" type="ORF">HMPREF9473_00284</name>
</gene>
<evidence type="ECO:0000313" key="5">
    <source>
        <dbReference type="Proteomes" id="UP000005384"/>
    </source>
</evidence>
<name>G5I9U4_9FIRM</name>
<feature type="domain" description="DnaB/C C-terminal" evidence="3">
    <location>
        <begin position="203"/>
        <end position="273"/>
    </location>
</feature>
<dbReference type="Gene3D" id="1.10.10.630">
    <property type="entry name" value="DnaD domain-like"/>
    <property type="match status" value="2"/>
</dbReference>
<dbReference type="RefSeq" id="WP_006778266.1">
    <property type="nucleotide sequence ID" value="NZ_CP040506.1"/>
</dbReference>
<feature type="region of interest" description="Disordered" evidence="2">
    <location>
        <begin position="75"/>
        <end position="112"/>
    </location>
</feature>
<dbReference type="PANTHER" id="PTHR37293:SF5">
    <property type="entry name" value="DNA REPLICATION PROTEIN"/>
    <property type="match status" value="1"/>
</dbReference>
<dbReference type="Proteomes" id="UP000005384">
    <property type="component" value="Unassembled WGS sequence"/>
</dbReference>
<evidence type="ECO:0000256" key="1">
    <source>
        <dbReference type="ARBA" id="ARBA00093462"/>
    </source>
</evidence>
<feature type="region of interest" description="Disordered" evidence="2">
    <location>
        <begin position="358"/>
        <end position="383"/>
    </location>
</feature>
<evidence type="ECO:0000313" key="4">
    <source>
        <dbReference type="EMBL" id="EHI61833.1"/>
    </source>
</evidence>
<dbReference type="HOGENOM" id="CLU_050990_1_0_9"/>
<dbReference type="InterPro" id="IPR006343">
    <property type="entry name" value="DnaB/C_C"/>
</dbReference>
<dbReference type="EMBL" id="ADLN01000001">
    <property type="protein sequence ID" value="EHI61833.1"/>
    <property type="molecule type" value="Genomic_DNA"/>
</dbReference>
<dbReference type="PANTHER" id="PTHR37293">
    <property type="entry name" value="PHAGE REPLICATION PROTEIN-RELATED"/>
    <property type="match status" value="1"/>
</dbReference>
<dbReference type="InterPro" id="IPR034829">
    <property type="entry name" value="DnaD-like_sf"/>
</dbReference>
<dbReference type="InterPro" id="IPR053162">
    <property type="entry name" value="DnaD"/>
</dbReference>
<reference evidence="4 5" key="1">
    <citation type="submission" date="2011-08" db="EMBL/GenBank/DDBJ databases">
        <title>The Genome Sequence of Clostridium hathewayi WAL-18680.</title>
        <authorList>
            <consortium name="The Broad Institute Genome Sequencing Platform"/>
            <person name="Earl A."/>
            <person name="Ward D."/>
            <person name="Feldgarden M."/>
            <person name="Gevers D."/>
            <person name="Finegold S.M."/>
            <person name="Summanen P.H."/>
            <person name="Molitoris D.R."/>
            <person name="Song M."/>
            <person name="Daigneault M."/>
            <person name="Allen-Vercoe E."/>
            <person name="Young S.K."/>
            <person name="Zeng Q."/>
            <person name="Gargeya S."/>
            <person name="Fitzgerald M."/>
            <person name="Haas B."/>
            <person name="Abouelleil A."/>
            <person name="Alvarado L."/>
            <person name="Arachchi H.M."/>
            <person name="Berlin A."/>
            <person name="Brown A."/>
            <person name="Chapman S.B."/>
            <person name="Chen Z."/>
            <person name="Dunbar C."/>
            <person name="Freedman E."/>
            <person name="Gearin G."/>
            <person name="Gellesch M."/>
            <person name="Goldberg J."/>
            <person name="Griggs A."/>
            <person name="Gujja S."/>
            <person name="Heiman D."/>
            <person name="Howarth C."/>
            <person name="Larson L."/>
            <person name="Lui A."/>
            <person name="MacDonald P.J.P."/>
            <person name="Montmayeur A."/>
            <person name="Murphy C."/>
            <person name="Neiman D."/>
            <person name="Pearson M."/>
            <person name="Priest M."/>
            <person name="Roberts A."/>
            <person name="Saif S."/>
            <person name="Shea T."/>
            <person name="Shenoy N."/>
            <person name="Sisk P."/>
            <person name="Stolte C."/>
            <person name="Sykes S."/>
            <person name="Wortman J."/>
            <person name="Nusbaum C."/>
            <person name="Birren B."/>
        </authorList>
    </citation>
    <scope>NUCLEOTIDE SEQUENCE [LARGE SCALE GENOMIC DNA]</scope>
    <source>
        <strain evidence="4 5">WAL-18680</strain>
    </source>
</reference>
<dbReference type="PATRIC" id="fig|742737.3.peg.279"/>